<sequence>MKENNLLNEYCKYHPDFLKRFELFPEREKIFQELKKTNKKSQFLSTVSELEFGIFFNKIGFEVTYEKKYKNNKTPDWTISSDNEVSICEIYKLGRSNIDQKRTDFQNSLIESLQKIPLNFLIRITFVKEYFEIEKYNIDSIVLEIKNWLNSLSSNKNESILIQKNFLIEIQENKKKRDYVKCLGIISSIDYKPEKLIQSKYLKRPNEISKKILKYKSIIEENKSSYFIGVNIDFVSGFEPSDFVEYFRGNIVNFIDYGKTSPYDFPPEIKELGEFWTELGVFYKNHHLSGIILRYSNEFYILLNPIKTQNIYNQNSTLKKLQTLKIL</sequence>
<proteinExistence type="predicted"/>
<dbReference type="EMBL" id="JAUFQH010000022">
    <property type="protein sequence ID" value="MDN3621375.1"/>
    <property type="molecule type" value="Genomic_DNA"/>
</dbReference>
<comment type="caution">
    <text evidence="1">The sequence shown here is derived from an EMBL/GenBank/DDBJ whole genome shotgun (WGS) entry which is preliminary data.</text>
</comment>
<protein>
    <submittedName>
        <fullName evidence="1">Uncharacterized protein</fullName>
    </submittedName>
</protein>
<organism evidence="1 2">
    <name type="scientific">Polaribacter sejongensis</name>
    <dbReference type="NCBI Taxonomy" id="985043"/>
    <lineage>
        <taxon>Bacteria</taxon>
        <taxon>Pseudomonadati</taxon>
        <taxon>Bacteroidota</taxon>
        <taxon>Flavobacteriia</taxon>
        <taxon>Flavobacteriales</taxon>
        <taxon>Flavobacteriaceae</taxon>
    </lineage>
</organism>
<gene>
    <name evidence="1" type="ORF">QWY81_18045</name>
</gene>
<reference evidence="1 2" key="1">
    <citation type="journal article" date="2014" name="Int. J. Syst. Evol. Microbiol.">
        <title>Complete genome sequence of Corynebacterium casei LMG S-19264T (=DSM 44701T), isolated from a smear-ripened cheese.</title>
        <authorList>
            <consortium name="US DOE Joint Genome Institute (JGI-PGF)"/>
            <person name="Walter F."/>
            <person name="Albersmeier A."/>
            <person name="Kalinowski J."/>
            <person name="Ruckert C."/>
        </authorList>
    </citation>
    <scope>NUCLEOTIDE SEQUENCE [LARGE SCALE GENOMIC DNA]</scope>
    <source>
        <strain evidence="1 2">CECT 8670</strain>
    </source>
</reference>
<dbReference type="Proteomes" id="UP001228636">
    <property type="component" value="Unassembled WGS sequence"/>
</dbReference>
<evidence type="ECO:0000313" key="1">
    <source>
        <dbReference type="EMBL" id="MDN3621375.1"/>
    </source>
</evidence>
<dbReference type="AlphaFoldDB" id="A0AAJ1R071"/>
<name>A0AAJ1R071_9FLAO</name>
<evidence type="ECO:0000313" key="2">
    <source>
        <dbReference type="Proteomes" id="UP001228636"/>
    </source>
</evidence>
<dbReference type="RefSeq" id="WP_261972778.1">
    <property type="nucleotide sequence ID" value="NZ_CP103460.1"/>
</dbReference>
<accession>A0AAJ1R071</accession>